<dbReference type="OrthoDB" id="291789at2"/>
<keyword evidence="3" id="KW-1185">Reference proteome</keyword>
<name>A0A5B9QZL7_9BACT</name>
<accession>A0A5B9QZL7</accession>
<reference evidence="2 3" key="1">
    <citation type="submission" date="2019-08" db="EMBL/GenBank/DDBJ databases">
        <title>Deep-cultivation of Planctomycetes and their phenomic and genomic characterization uncovers novel biology.</title>
        <authorList>
            <person name="Wiegand S."/>
            <person name="Jogler M."/>
            <person name="Boedeker C."/>
            <person name="Pinto D."/>
            <person name="Vollmers J."/>
            <person name="Rivas-Marin E."/>
            <person name="Kohn T."/>
            <person name="Peeters S.H."/>
            <person name="Heuer A."/>
            <person name="Rast P."/>
            <person name="Oberbeckmann S."/>
            <person name="Bunk B."/>
            <person name="Jeske O."/>
            <person name="Meyerdierks A."/>
            <person name="Storesund J.E."/>
            <person name="Kallscheuer N."/>
            <person name="Luecker S."/>
            <person name="Lage O.M."/>
            <person name="Pohl T."/>
            <person name="Merkel B.J."/>
            <person name="Hornburger P."/>
            <person name="Mueller R.-W."/>
            <person name="Bruemmer F."/>
            <person name="Labrenz M."/>
            <person name="Spormann A.M."/>
            <person name="Op den Camp H."/>
            <person name="Overmann J."/>
            <person name="Amann R."/>
            <person name="Jetten M.S.M."/>
            <person name="Mascher T."/>
            <person name="Medema M.H."/>
            <person name="Devos D.P."/>
            <person name="Kaster A.-K."/>
            <person name="Ovreas L."/>
            <person name="Rohde M."/>
            <person name="Galperin M.Y."/>
            <person name="Jogler C."/>
        </authorList>
    </citation>
    <scope>NUCLEOTIDE SEQUENCE [LARGE SCALE GENOMIC DNA]</scope>
    <source>
        <strain evidence="2 3">UC8</strain>
    </source>
</reference>
<dbReference type="KEGG" id="rul:UC8_14260"/>
<dbReference type="RefSeq" id="WP_148080146.1">
    <property type="nucleotide sequence ID" value="NZ_CP042914.1"/>
</dbReference>
<organism evidence="2 3">
    <name type="scientific">Roseimaritima ulvae</name>
    <dbReference type="NCBI Taxonomy" id="980254"/>
    <lineage>
        <taxon>Bacteria</taxon>
        <taxon>Pseudomonadati</taxon>
        <taxon>Planctomycetota</taxon>
        <taxon>Planctomycetia</taxon>
        <taxon>Pirellulales</taxon>
        <taxon>Pirellulaceae</taxon>
        <taxon>Roseimaritima</taxon>
    </lineage>
</organism>
<evidence type="ECO:0000313" key="2">
    <source>
        <dbReference type="EMBL" id="QEG39431.1"/>
    </source>
</evidence>
<sequence length="219" mass="24251" precursor="true">MNRRQGFYRVIGRCAAAVTLGMLSQLSASGQGYAVSWGQPKAATVGESHARGMADVIRSQAQANYVNAEALGSVQDAQTKYLNNRALATETYLAKRRMWDDYRQKKQDDSHAKLTAYMQQGKMAPISSSELYPDTGAITWPLILTQEKYAKTRQGIEQAFAKRATTGSLSTEEFMKTSLALNEWRRSLASVGAPFSPTDVREAAQLLNRLDKTLKADFQ</sequence>
<gene>
    <name evidence="2" type="ORF">UC8_14260</name>
</gene>
<feature type="signal peptide" evidence="1">
    <location>
        <begin position="1"/>
        <end position="30"/>
    </location>
</feature>
<protein>
    <submittedName>
        <fullName evidence="2">Uncharacterized protein</fullName>
    </submittedName>
</protein>
<feature type="chain" id="PRO_5022687905" evidence="1">
    <location>
        <begin position="31"/>
        <end position="219"/>
    </location>
</feature>
<evidence type="ECO:0000256" key="1">
    <source>
        <dbReference type="SAM" id="SignalP"/>
    </source>
</evidence>
<evidence type="ECO:0000313" key="3">
    <source>
        <dbReference type="Proteomes" id="UP000325286"/>
    </source>
</evidence>
<dbReference type="EMBL" id="CP042914">
    <property type="protein sequence ID" value="QEG39431.1"/>
    <property type="molecule type" value="Genomic_DNA"/>
</dbReference>
<proteinExistence type="predicted"/>
<keyword evidence="1" id="KW-0732">Signal</keyword>
<dbReference type="AlphaFoldDB" id="A0A5B9QZL7"/>
<dbReference type="Proteomes" id="UP000325286">
    <property type="component" value="Chromosome"/>
</dbReference>